<evidence type="ECO:0000256" key="4">
    <source>
        <dbReference type="ARBA" id="ARBA00022679"/>
    </source>
</evidence>
<evidence type="ECO:0000256" key="7">
    <source>
        <dbReference type="ARBA" id="ARBA00023098"/>
    </source>
</evidence>
<keyword evidence="7" id="KW-0443">Lipid metabolism</keyword>
<dbReference type="GO" id="GO:0006744">
    <property type="term" value="P:ubiquinone biosynthetic process"/>
    <property type="evidence" value="ECO:0007669"/>
    <property type="project" value="TreeGrafter"/>
</dbReference>
<comment type="cofactor">
    <cofactor evidence="1">
        <name>Mg(2+)</name>
        <dbReference type="ChEBI" id="CHEBI:18420"/>
    </cofactor>
</comment>
<evidence type="ECO:0000256" key="16">
    <source>
        <dbReference type="ARBA" id="ARBA00080324"/>
    </source>
</evidence>
<sequence length="425" mass="48187">MAIYHHHHHVRSMWQILINKSGCFRNGHPHRSLSTITTKLPLPFKCWSKHPNSLASLDGLFYDHHDYHHRHSKRTLFTSGMPLSSQQQQLDTDQQQHSGSRKIDPFKLAQNDLDNLYTDIKEELKNEMPELEQISTYYFDGQGKAIRPLIVILIARAINFHMTGNSDLLNSQKRVALIIEMIHTASLIHDDVIDSADTRRGKPSVNVLWGQKKSIFAGDFVISKGSQMLARLNNPNVISTLSEAIVDLVLGEFMQMGSKKEEKERFSHYIQKTFKKTASLIAYTCKAVTYLATADDELQKAAFEYGKNLGIAFQLVDDMLDFVSSQAELGKPAANDLKLGLATAPVLFACEKFPELNEMIIRRFSEPGDVEKTYDAVMKSDGLNHTRMLAQQHADEAARHISNLRDTPEKQALLTLCDMVLNRKK</sequence>
<dbReference type="PROSITE" id="PS00723">
    <property type="entry name" value="POLYPRENYL_SYNTHASE_1"/>
    <property type="match status" value="1"/>
</dbReference>
<evidence type="ECO:0000256" key="14">
    <source>
        <dbReference type="ARBA" id="ARBA00066510"/>
    </source>
</evidence>
<proteinExistence type="inferred from homology"/>
<evidence type="ECO:0000313" key="22">
    <source>
        <dbReference type="Proteomes" id="UP000515146"/>
    </source>
</evidence>
<dbReference type="InterPro" id="IPR000092">
    <property type="entry name" value="Polyprenyl_synt"/>
</dbReference>
<keyword evidence="8" id="KW-0496">Mitochondrion</keyword>
<reference evidence="23" key="1">
    <citation type="submission" date="2025-08" db="UniProtKB">
        <authorList>
            <consortium name="RefSeq"/>
        </authorList>
    </citation>
    <scope>IDENTIFICATION</scope>
    <source>
        <strain evidence="23">Airmid</strain>
    </source>
</reference>
<feature type="region of interest" description="Disordered" evidence="21">
    <location>
        <begin position="82"/>
        <end position="102"/>
    </location>
</feature>
<dbReference type="GO" id="GO:0042811">
    <property type="term" value="P:pheromone biosynthetic process"/>
    <property type="evidence" value="ECO:0007669"/>
    <property type="project" value="UniProtKB-ARBA"/>
</dbReference>
<dbReference type="PROSITE" id="PS00444">
    <property type="entry name" value="POLYPRENYL_SYNTHASE_2"/>
    <property type="match status" value="1"/>
</dbReference>
<evidence type="ECO:0000256" key="5">
    <source>
        <dbReference type="ARBA" id="ARBA00022723"/>
    </source>
</evidence>
<dbReference type="EC" id="2.5.1.91" evidence="14"/>
<dbReference type="RefSeq" id="XP_027205946.1">
    <property type="nucleotide sequence ID" value="XM_027350145.1"/>
</dbReference>
<dbReference type="InterPro" id="IPR033749">
    <property type="entry name" value="Polyprenyl_synt_CS"/>
</dbReference>
<dbReference type="FunCoup" id="A0A6P6YMA8">
    <property type="interactions" value="116"/>
</dbReference>
<name>A0A6P6YMA8_DERPT</name>
<dbReference type="SUPFAM" id="SSF48576">
    <property type="entry name" value="Terpenoid synthases"/>
    <property type="match status" value="1"/>
</dbReference>
<keyword evidence="9" id="KW-0414">Isoprene biosynthesis</keyword>
<evidence type="ECO:0000256" key="13">
    <source>
        <dbReference type="ARBA" id="ARBA00064334"/>
    </source>
</evidence>
<comment type="subcellular location">
    <subcellularLocation>
        <location evidence="2">Mitochondrion</location>
    </subcellularLocation>
</comment>
<accession>A0A6P6YMA8</accession>
<dbReference type="FunFam" id="1.10.600.10:FF:000011">
    <property type="entry name" value="Decaprenyl diphosphate synthase subunit 1"/>
    <property type="match status" value="1"/>
</dbReference>
<keyword evidence="22" id="KW-1185">Reference proteome</keyword>
<feature type="compositionally biased region" description="Low complexity" evidence="21">
    <location>
        <begin position="83"/>
        <end position="96"/>
    </location>
</feature>
<dbReference type="GO" id="GO:0032478">
    <property type="term" value="C:heterotetrameric polyprenyl diphosphate synthase complex"/>
    <property type="evidence" value="ECO:0007669"/>
    <property type="project" value="UniProtKB-ARBA"/>
</dbReference>
<comment type="subunit">
    <text evidence="13">Heterotetramer composed of 2 PDSS1/DPS1 and 2 PDSS2/DLP1 subunits.</text>
</comment>
<evidence type="ECO:0000256" key="20">
    <source>
        <dbReference type="RuleBase" id="RU004466"/>
    </source>
</evidence>
<dbReference type="GeneID" id="113799505"/>
<dbReference type="CDD" id="cd00685">
    <property type="entry name" value="Trans_IPPS_HT"/>
    <property type="match status" value="1"/>
</dbReference>
<evidence type="ECO:0000256" key="12">
    <source>
        <dbReference type="ARBA" id="ARBA00057934"/>
    </source>
</evidence>
<dbReference type="PANTHER" id="PTHR12001:SF69">
    <property type="entry name" value="ALL TRANS-POLYPRENYL-DIPHOSPHATE SYNTHASE PDSS1"/>
    <property type="match status" value="1"/>
</dbReference>
<evidence type="ECO:0000256" key="18">
    <source>
        <dbReference type="ARBA" id="ARBA00083689"/>
    </source>
</evidence>
<gene>
    <name evidence="23" type="primary">LOC113799505</name>
</gene>
<evidence type="ECO:0000256" key="9">
    <source>
        <dbReference type="ARBA" id="ARBA00023229"/>
    </source>
</evidence>
<organism evidence="22 23">
    <name type="scientific">Dermatophagoides pteronyssinus</name>
    <name type="common">European house dust mite</name>
    <dbReference type="NCBI Taxonomy" id="6956"/>
    <lineage>
        <taxon>Eukaryota</taxon>
        <taxon>Metazoa</taxon>
        <taxon>Ecdysozoa</taxon>
        <taxon>Arthropoda</taxon>
        <taxon>Chelicerata</taxon>
        <taxon>Arachnida</taxon>
        <taxon>Acari</taxon>
        <taxon>Acariformes</taxon>
        <taxon>Sarcoptiformes</taxon>
        <taxon>Astigmata</taxon>
        <taxon>Psoroptidia</taxon>
        <taxon>Analgoidea</taxon>
        <taxon>Pyroglyphidae</taxon>
        <taxon>Dermatophagoidinae</taxon>
        <taxon>Dermatophagoides</taxon>
    </lineage>
</organism>
<dbReference type="GO" id="GO:0046872">
    <property type="term" value="F:metal ion binding"/>
    <property type="evidence" value="ECO:0007669"/>
    <property type="project" value="UniProtKB-KW"/>
</dbReference>
<dbReference type="GO" id="GO:0008299">
    <property type="term" value="P:isoprenoid biosynthetic process"/>
    <property type="evidence" value="ECO:0007669"/>
    <property type="project" value="UniProtKB-KW"/>
</dbReference>
<evidence type="ECO:0000256" key="11">
    <source>
        <dbReference type="ARBA" id="ARBA00051100"/>
    </source>
</evidence>
<evidence type="ECO:0000313" key="23">
    <source>
        <dbReference type="RefSeq" id="XP_027205946.1"/>
    </source>
</evidence>
<evidence type="ECO:0000256" key="15">
    <source>
        <dbReference type="ARBA" id="ARBA00073240"/>
    </source>
</evidence>
<dbReference type="PANTHER" id="PTHR12001">
    <property type="entry name" value="GERANYLGERANYL PYROPHOSPHATE SYNTHASE"/>
    <property type="match status" value="1"/>
</dbReference>
<evidence type="ECO:0000256" key="19">
    <source>
        <dbReference type="ARBA" id="ARBA00084036"/>
    </source>
</evidence>
<protein>
    <recommendedName>
        <fullName evidence="15">All trans-polyprenyl-diphosphate synthase PDSS1</fullName>
        <ecNumber evidence="14">2.5.1.91</ecNumber>
    </recommendedName>
    <alternativeName>
        <fullName evidence="18">All-trans-decaprenyl-diphosphate synthase subunit 1</fullName>
    </alternativeName>
    <alternativeName>
        <fullName evidence="16">Decaprenyl-diphosphate synthase subunit 1</fullName>
    </alternativeName>
    <alternativeName>
        <fullName evidence="17">Solanesyl-diphosphate synthase subunit 1</fullName>
    </alternativeName>
    <alternativeName>
        <fullName evidence="19">Trans-prenyltransferase 1</fullName>
    </alternativeName>
</protein>
<evidence type="ECO:0000256" key="1">
    <source>
        <dbReference type="ARBA" id="ARBA00001946"/>
    </source>
</evidence>
<dbReference type="OrthoDB" id="9927103at2759"/>
<dbReference type="SFLD" id="SFLDS00005">
    <property type="entry name" value="Isoprenoid_Synthase_Type_I"/>
    <property type="match status" value="1"/>
</dbReference>
<dbReference type="CTD" id="43697"/>
<comment type="similarity">
    <text evidence="3 20">Belongs to the FPP/GGPP synthase family.</text>
</comment>
<keyword evidence="6" id="KW-0460">Magnesium</keyword>
<dbReference type="AlphaFoldDB" id="A0A6P6YMA8"/>
<comment type="catalytic activity">
    <reaction evidence="11">
        <text>7 isopentenyl diphosphate + (2E,6E)-farnesyl diphosphate = all-trans-decaprenyl diphosphate + 7 diphosphate</text>
        <dbReference type="Rhea" id="RHEA:27802"/>
        <dbReference type="ChEBI" id="CHEBI:33019"/>
        <dbReference type="ChEBI" id="CHEBI:60721"/>
        <dbReference type="ChEBI" id="CHEBI:128769"/>
        <dbReference type="ChEBI" id="CHEBI:175763"/>
        <dbReference type="EC" id="2.5.1.91"/>
    </reaction>
    <physiologicalReaction direction="left-to-right" evidence="11">
        <dbReference type="Rhea" id="RHEA:27803"/>
    </physiologicalReaction>
</comment>
<keyword evidence="5" id="KW-0479">Metal-binding</keyword>
<evidence type="ECO:0000256" key="17">
    <source>
        <dbReference type="ARBA" id="ARBA00083184"/>
    </source>
</evidence>
<dbReference type="KEGG" id="dpte:113799505"/>
<evidence type="ECO:0000256" key="8">
    <source>
        <dbReference type="ARBA" id="ARBA00023128"/>
    </source>
</evidence>
<dbReference type="OMA" id="GKQMRPM"/>
<comment type="catalytic activity">
    <reaction evidence="10">
        <text>6 isopentenyl diphosphate + (2E,6E)-farnesyl diphosphate = all-trans-nonaprenyl diphosphate + 6 diphosphate</text>
        <dbReference type="Rhea" id="RHEA:55364"/>
        <dbReference type="ChEBI" id="CHEBI:33019"/>
        <dbReference type="ChEBI" id="CHEBI:58391"/>
        <dbReference type="ChEBI" id="CHEBI:128769"/>
        <dbReference type="ChEBI" id="CHEBI:175763"/>
    </reaction>
    <physiologicalReaction direction="left-to-right" evidence="10">
        <dbReference type="Rhea" id="RHEA:55365"/>
    </physiologicalReaction>
</comment>
<dbReference type="GO" id="GO:0097269">
    <property type="term" value="F:all-trans-decaprenyl-diphosphate synthase activity"/>
    <property type="evidence" value="ECO:0007669"/>
    <property type="project" value="UniProtKB-EC"/>
</dbReference>
<dbReference type="Pfam" id="PF00348">
    <property type="entry name" value="polyprenyl_synt"/>
    <property type="match status" value="1"/>
</dbReference>
<keyword evidence="4 20" id="KW-0808">Transferase</keyword>
<dbReference type="InterPro" id="IPR008949">
    <property type="entry name" value="Isoprenoid_synthase_dom_sf"/>
</dbReference>
<comment type="function">
    <text evidence="12">Heterotetrameric enzyme that catalyzes the condensation of farnesyl diphosphate (FPP), which acts as a primer, and isopentenyl diphosphate (IPP) to produce prenyl diphosphates of varying chain lengths and participates in the determination of the side chain of ubiquinone. Supplies nona and decaprenyl diphosphate, the precursors for the side chain of the isoprenoid quinones ubiquinone-9 (Q9)and ubiquinone-10 (Q10) respectively. The enzyme adds isopentenyl diphosphate molecules sequentially to farnesyl diphosphate with trans stereochemistry.</text>
</comment>
<evidence type="ECO:0000256" key="10">
    <source>
        <dbReference type="ARBA" id="ARBA00050825"/>
    </source>
</evidence>
<evidence type="ECO:0000256" key="2">
    <source>
        <dbReference type="ARBA" id="ARBA00004173"/>
    </source>
</evidence>
<dbReference type="InParanoid" id="A0A6P6YMA8"/>
<evidence type="ECO:0000256" key="3">
    <source>
        <dbReference type="ARBA" id="ARBA00006706"/>
    </source>
</evidence>
<dbReference type="Gene3D" id="1.10.600.10">
    <property type="entry name" value="Farnesyl Diphosphate Synthase"/>
    <property type="match status" value="1"/>
</dbReference>
<evidence type="ECO:0000256" key="6">
    <source>
        <dbReference type="ARBA" id="ARBA00022842"/>
    </source>
</evidence>
<evidence type="ECO:0000256" key="21">
    <source>
        <dbReference type="SAM" id="MobiDB-lite"/>
    </source>
</evidence>
<dbReference type="Proteomes" id="UP000515146">
    <property type="component" value="Unplaced"/>
</dbReference>